<evidence type="ECO:0000313" key="3">
    <source>
        <dbReference type="EMBL" id="CAB4927641.1"/>
    </source>
</evidence>
<dbReference type="Pfam" id="PF00501">
    <property type="entry name" value="AMP-binding"/>
    <property type="match status" value="1"/>
</dbReference>
<name>A0A6J7IAL4_9ZZZZ</name>
<sequence length="513" mass="55977">MGGFTLDSILAKNLPAQGAEANRVALVFQDREYTFEELDSGSEMLAHGLLKQGFSKGDRMCVLAKNRAEWFEILFALAKIGGVLVPVNYLLKAREVQHIVEDSGATWFLGEDILWSTIDGFRDDAGPHLRYISVGDDQSGAIPYASLRVELPPIRREVAVSSGDLALLQYTSGTTGFPKGAMHTHSTILWNTIHQIPDFGINRDDVHLVIPAMCWAAGFHSFTLAVMWAGGKIVLNPSRNFDAHEFGATVTRHRVTKTILVPSVLRIVLDSDALERHDLSSLNLVLSGGEPVPVEAISDWNRRVASCHLVQGYGMGEFPTLMLYLSPKVAVRKAGAAGKPCLVAQVRVVDETFQDTSVGQVGEIVALSEACMVGYYGKPEATAQAFNDGWMRTGDLAFKDEEGYVHIAGRAKEMIISGGLNVYPAEVERVILTVAGVAEAAVVGEPDEKWGEIIHAYIVVPPGGTVEVALLESTCRDELANYKVPRQWTFREEPLPRTTSGKIQRHALSVTNP</sequence>
<dbReference type="GO" id="GO:0016878">
    <property type="term" value="F:acid-thiol ligase activity"/>
    <property type="evidence" value="ECO:0007669"/>
    <property type="project" value="UniProtKB-ARBA"/>
</dbReference>
<dbReference type="InterPro" id="IPR045851">
    <property type="entry name" value="AMP-bd_C_sf"/>
</dbReference>
<evidence type="ECO:0000259" key="1">
    <source>
        <dbReference type="Pfam" id="PF00501"/>
    </source>
</evidence>
<dbReference type="SUPFAM" id="SSF56801">
    <property type="entry name" value="Acetyl-CoA synthetase-like"/>
    <property type="match status" value="1"/>
</dbReference>
<dbReference type="InterPro" id="IPR020845">
    <property type="entry name" value="AMP-binding_CS"/>
</dbReference>
<dbReference type="InterPro" id="IPR042099">
    <property type="entry name" value="ANL_N_sf"/>
</dbReference>
<dbReference type="Gene3D" id="3.30.300.30">
    <property type="match status" value="1"/>
</dbReference>
<protein>
    <submittedName>
        <fullName evidence="3">Unannotated protein</fullName>
    </submittedName>
</protein>
<gene>
    <name evidence="3" type="ORF">UFOPK3772_00055</name>
</gene>
<organism evidence="3">
    <name type="scientific">freshwater metagenome</name>
    <dbReference type="NCBI Taxonomy" id="449393"/>
    <lineage>
        <taxon>unclassified sequences</taxon>
        <taxon>metagenomes</taxon>
        <taxon>ecological metagenomes</taxon>
    </lineage>
</organism>
<dbReference type="InterPro" id="IPR000873">
    <property type="entry name" value="AMP-dep_synth/lig_dom"/>
</dbReference>
<reference evidence="3" key="1">
    <citation type="submission" date="2020-05" db="EMBL/GenBank/DDBJ databases">
        <authorList>
            <person name="Chiriac C."/>
            <person name="Salcher M."/>
            <person name="Ghai R."/>
            <person name="Kavagutti S V."/>
        </authorList>
    </citation>
    <scope>NUCLEOTIDE SEQUENCE</scope>
</reference>
<dbReference type="PANTHER" id="PTHR43767:SF1">
    <property type="entry name" value="NONRIBOSOMAL PEPTIDE SYNTHASE PES1 (EUROFUNG)-RELATED"/>
    <property type="match status" value="1"/>
</dbReference>
<feature type="domain" description="AMP-binding enzyme C-terminal" evidence="2">
    <location>
        <begin position="426"/>
        <end position="502"/>
    </location>
</feature>
<evidence type="ECO:0000259" key="2">
    <source>
        <dbReference type="Pfam" id="PF13193"/>
    </source>
</evidence>
<feature type="domain" description="AMP-dependent synthetase/ligase" evidence="1">
    <location>
        <begin position="20"/>
        <end position="376"/>
    </location>
</feature>
<proteinExistence type="predicted"/>
<dbReference type="PROSITE" id="PS00455">
    <property type="entry name" value="AMP_BINDING"/>
    <property type="match status" value="1"/>
</dbReference>
<dbReference type="InterPro" id="IPR050237">
    <property type="entry name" value="ATP-dep_AMP-bd_enzyme"/>
</dbReference>
<dbReference type="InterPro" id="IPR025110">
    <property type="entry name" value="AMP-bd_C"/>
</dbReference>
<accession>A0A6J7IAL4</accession>
<dbReference type="AlphaFoldDB" id="A0A6J7IAL4"/>
<dbReference type="PANTHER" id="PTHR43767">
    <property type="entry name" value="LONG-CHAIN-FATTY-ACID--COA LIGASE"/>
    <property type="match status" value="1"/>
</dbReference>
<dbReference type="EMBL" id="CAFBNE010000001">
    <property type="protein sequence ID" value="CAB4927641.1"/>
    <property type="molecule type" value="Genomic_DNA"/>
</dbReference>
<dbReference type="Pfam" id="PF13193">
    <property type="entry name" value="AMP-binding_C"/>
    <property type="match status" value="1"/>
</dbReference>
<dbReference type="Gene3D" id="3.40.50.12780">
    <property type="entry name" value="N-terminal domain of ligase-like"/>
    <property type="match status" value="1"/>
</dbReference>